<dbReference type="GO" id="GO:0005507">
    <property type="term" value="F:copper ion binding"/>
    <property type="evidence" value="ECO:0007669"/>
    <property type="project" value="InterPro"/>
</dbReference>
<organism evidence="5 6">
    <name type="scientific">Methylobacterium pseudosasicola</name>
    <dbReference type="NCBI Taxonomy" id="582667"/>
    <lineage>
        <taxon>Bacteria</taxon>
        <taxon>Pseudomonadati</taxon>
        <taxon>Pseudomonadota</taxon>
        <taxon>Alphaproteobacteria</taxon>
        <taxon>Hyphomicrobiales</taxon>
        <taxon>Methylobacteriaceae</taxon>
        <taxon>Methylobacterium</taxon>
    </lineage>
</organism>
<name>A0A1I4NVY6_9HYPH</name>
<dbReference type="InterPro" id="IPR011706">
    <property type="entry name" value="Cu-oxidase_C"/>
</dbReference>
<evidence type="ECO:0000259" key="2">
    <source>
        <dbReference type="Pfam" id="PF00394"/>
    </source>
</evidence>
<keyword evidence="5" id="KW-0167">Capsid protein</keyword>
<dbReference type="EMBL" id="FOTK01000022">
    <property type="protein sequence ID" value="SFM19480.1"/>
    <property type="molecule type" value="Genomic_DNA"/>
</dbReference>
<sequence>MPPSRPVLPTDPRAGTPSRRTLLATAAAFGLMPETGLAQGSSSEKPPAAPNPAAPDAAVSAPALPAAPGKVRLRPEPAAETPIWCFDGKTLPPLVRIKLGQPVRLKIENRTDKPLSLHWHGVRNVNAMDGVGGVTQASIQPGADFLYQFTPPDAGTYLIRPLVVGGASEPSGRGLAGMLIVEEVNPPLVDADVGLVMQDWRLEDDASLMPFGQPLFAATNGRLGNLVTVNGKPVPDTFEARPGARVRLRLGNACNARGTRLRFEGVKVYVAAVDGQPTDTFEPLRATLPFPPGTRYDLMVDLPEQEGATCSIIALVGQGLTLATVTTKGAKITDTRLPIGPIGENKRLPAEIKLQNALRRDVVITGGAFVPKAAKDTGKDAPKDKPAPEPVYTGDPQKIWSVNGTSAGTGLPPIFTVKRGQVVVLALRNETAFPQALHLHGHCFRLLHPLDDGWEPYWLDTFQLLEGRTARIGFLADNPGRWLISATVLERFDTGLWTLFEVT</sequence>
<dbReference type="GO" id="GO:0051301">
    <property type="term" value="P:cell division"/>
    <property type="evidence" value="ECO:0007669"/>
    <property type="project" value="UniProtKB-KW"/>
</dbReference>
<dbReference type="STRING" id="582667.SAMN05192568_102240"/>
<dbReference type="InterPro" id="IPR001117">
    <property type="entry name" value="Cu-oxidase_2nd"/>
</dbReference>
<dbReference type="InterPro" id="IPR045087">
    <property type="entry name" value="Cu-oxidase_fam"/>
</dbReference>
<dbReference type="Pfam" id="PF00394">
    <property type="entry name" value="Cu-oxidase"/>
    <property type="match status" value="1"/>
</dbReference>
<dbReference type="Proteomes" id="UP000199048">
    <property type="component" value="Unassembled WGS sequence"/>
</dbReference>
<evidence type="ECO:0000259" key="4">
    <source>
        <dbReference type="Pfam" id="PF07732"/>
    </source>
</evidence>
<dbReference type="Pfam" id="PF07732">
    <property type="entry name" value="Cu-oxidase_3"/>
    <property type="match status" value="1"/>
</dbReference>
<feature type="domain" description="Plastocyanin-like" evidence="4">
    <location>
        <begin position="75"/>
        <end position="183"/>
    </location>
</feature>
<dbReference type="Pfam" id="PF07731">
    <property type="entry name" value="Cu-oxidase_2"/>
    <property type="match status" value="1"/>
</dbReference>
<dbReference type="GO" id="GO:0016491">
    <property type="term" value="F:oxidoreductase activity"/>
    <property type="evidence" value="ECO:0007669"/>
    <property type="project" value="InterPro"/>
</dbReference>
<keyword evidence="5" id="KW-0132">Cell division</keyword>
<accession>A0A1I4NVY6</accession>
<feature type="region of interest" description="Disordered" evidence="1">
    <location>
        <begin position="33"/>
        <end position="60"/>
    </location>
</feature>
<dbReference type="InterPro" id="IPR008972">
    <property type="entry name" value="Cupredoxin"/>
</dbReference>
<protein>
    <submittedName>
        <fullName evidence="5">Multicopper oxidase with three cupredoxin domains (Includes cell division protein FtsP and spore coat protein CotA)</fullName>
    </submittedName>
</protein>
<gene>
    <name evidence="5" type="ORF">SAMN05192568_102240</name>
</gene>
<feature type="compositionally biased region" description="Basic and acidic residues" evidence="1">
    <location>
        <begin position="374"/>
        <end position="387"/>
    </location>
</feature>
<feature type="domain" description="Plastocyanin-like" evidence="3">
    <location>
        <begin position="397"/>
        <end position="502"/>
    </location>
</feature>
<keyword evidence="5" id="KW-0946">Virion</keyword>
<dbReference type="AlphaFoldDB" id="A0A1I4NVY6"/>
<evidence type="ECO:0000259" key="3">
    <source>
        <dbReference type="Pfam" id="PF07731"/>
    </source>
</evidence>
<evidence type="ECO:0000256" key="1">
    <source>
        <dbReference type="SAM" id="MobiDB-lite"/>
    </source>
</evidence>
<reference evidence="6" key="1">
    <citation type="submission" date="2016-10" db="EMBL/GenBank/DDBJ databases">
        <authorList>
            <person name="Varghese N."/>
            <person name="Submissions S."/>
        </authorList>
    </citation>
    <scope>NUCLEOTIDE SEQUENCE [LARGE SCALE GENOMIC DNA]</scope>
    <source>
        <strain evidence="6">BL36</strain>
    </source>
</reference>
<evidence type="ECO:0000313" key="6">
    <source>
        <dbReference type="Proteomes" id="UP000199048"/>
    </source>
</evidence>
<dbReference type="RefSeq" id="WP_092043405.1">
    <property type="nucleotide sequence ID" value="NZ_FOTK01000022.1"/>
</dbReference>
<dbReference type="OrthoDB" id="9757546at2"/>
<keyword evidence="5" id="KW-0131">Cell cycle</keyword>
<dbReference type="SUPFAM" id="SSF49503">
    <property type="entry name" value="Cupredoxins"/>
    <property type="match status" value="3"/>
</dbReference>
<keyword evidence="6" id="KW-1185">Reference proteome</keyword>
<evidence type="ECO:0000313" key="5">
    <source>
        <dbReference type="EMBL" id="SFM19480.1"/>
    </source>
</evidence>
<feature type="domain" description="Plastocyanin-like" evidence="2">
    <location>
        <begin position="225"/>
        <end position="305"/>
    </location>
</feature>
<dbReference type="Gene3D" id="2.60.40.420">
    <property type="entry name" value="Cupredoxins - blue copper proteins"/>
    <property type="match status" value="3"/>
</dbReference>
<dbReference type="InterPro" id="IPR011707">
    <property type="entry name" value="Cu-oxidase-like_N"/>
</dbReference>
<dbReference type="PANTHER" id="PTHR11709">
    <property type="entry name" value="MULTI-COPPER OXIDASE"/>
    <property type="match status" value="1"/>
</dbReference>
<proteinExistence type="predicted"/>
<feature type="region of interest" description="Disordered" evidence="1">
    <location>
        <begin position="374"/>
        <end position="398"/>
    </location>
</feature>
<dbReference type="PANTHER" id="PTHR11709:SF2">
    <property type="entry name" value="MULTICOPPER OXIDASE LPR1"/>
    <property type="match status" value="1"/>
</dbReference>
<dbReference type="GO" id="GO:0030288">
    <property type="term" value="C:outer membrane-bounded periplasmic space"/>
    <property type="evidence" value="ECO:0007669"/>
    <property type="project" value="TreeGrafter"/>
</dbReference>